<feature type="compositionally biased region" description="Basic and acidic residues" evidence="9">
    <location>
        <begin position="217"/>
        <end position="239"/>
    </location>
</feature>
<comment type="caution">
    <text evidence="12">The sequence shown here is derived from an EMBL/GenBank/DDBJ whole genome shotgun (WGS) entry which is preliminary data.</text>
</comment>
<dbReference type="GO" id="GO:0005886">
    <property type="term" value="C:plasma membrane"/>
    <property type="evidence" value="ECO:0007669"/>
    <property type="project" value="TreeGrafter"/>
</dbReference>
<evidence type="ECO:0000256" key="2">
    <source>
        <dbReference type="ARBA" id="ARBA00022448"/>
    </source>
</evidence>
<feature type="transmembrane region" description="Helical" evidence="10">
    <location>
        <begin position="266"/>
        <end position="289"/>
    </location>
</feature>
<dbReference type="PRINTS" id="PR01333">
    <property type="entry name" value="2POREKCHANEL"/>
</dbReference>
<evidence type="ECO:0000256" key="7">
    <source>
        <dbReference type="ARBA" id="ARBA00023303"/>
    </source>
</evidence>
<keyword evidence="7 8" id="KW-0407">Ion channel</keyword>
<dbReference type="GO" id="GO:0030322">
    <property type="term" value="P:stabilization of membrane potential"/>
    <property type="evidence" value="ECO:0007669"/>
    <property type="project" value="TreeGrafter"/>
</dbReference>
<proteinExistence type="inferred from homology"/>
<feature type="compositionally biased region" description="Acidic residues" evidence="9">
    <location>
        <begin position="251"/>
        <end position="264"/>
    </location>
</feature>
<dbReference type="SUPFAM" id="SSF81324">
    <property type="entry name" value="Voltage-gated potassium channels"/>
    <property type="match status" value="2"/>
</dbReference>
<keyword evidence="4 10" id="KW-1133">Transmembrane helix</keyword>
<name>A0A7I8VG43_9ANNE</name>
<feature type="compositionally biased region" description="Basic and acidic residues" evidence="9">
    <location>
        <begin position="381"/>
        <end position="391"/>
    </location>
</feature>
<evidence type="ECO:0000256" key="8">
    <source>
        <dbReference type="RuleBase" id="RU003857"/>
    </source>
</evidence>
<gene>
    <name evidence="12" type="ORF">DGYR_LOCUS3932</name>
</gene>
<feature type="domain" description="Potassium channel" evidence="11">
    <location>
        <begin position="277"/>
        <end position="356"/>
    </location>
</feature>
<dbReference type="AlphaFoldDB" id="A0A7I8VG43"/>
<evidence type="ECO:0000256" key="5">
    <source>
        <dbReference type="ARBA" id="ARBA00023065"/>
    </source>
</evidence>
<evidence type="ECO:0000256" key="1">
    <source>
        <dbReference type="ARBA" id="ARBA00004141"/>
    </source>
</evidence>
<dbReference type="EMBL" id="CAJFCJ010000006">
    <property type="protein sequence ID" value="CAD5115160.1"/>
    <property type="molecule type" value="Genomic_DNA"/>
</dbReference>
<feature type="region of interest" description="Disordered" evidence="9">
    <location>
        <begin position="216"/>
        <end position="264"/>
    </location>
</feature>
<dbReference type="OrthoDB" id="297496at2759"/>
<feature type="transmembrane region" description="Helical" evidence="10">
    <location>
        <begin position="301"/>
        <end position="320"/>
    </location>
</feature>
<feature type="transmembrane region" description="Helical" evidence="10">
    <location>
        <begin position="332"/>
        <end position="352"/>
    </location>
</feature>
<evidence type="ECO:0000256" key="4">
    <source>
        <dbReference type="ARBA" id="ARBA00022989"/>
    </source>
</evidence>
<keyword evidence="13" id="KW-1185">Reference proteome</keyword>
<dbReference type="Proteomes" id="UP000549394">
    <property type="component" value="Unassembled WGS sequence"/>
</dbReference>
<feature type="transmembrane region" description="Helical" evidence="10">
    <location>
        <begin position="33"/>
        <end position="58"/>
    </location>
</feature>
<keyword evidence="3 8" id="KW-0812">Transmembrane</keyword>
<evidence type="ECO:0000256" key="6">
    <source>
        <dbReference type="ARBA" id="ARBA00023136"/>
    </source>
</evidence>
<comment type="similarity">
    <text evidence="8">Belongs to the two pore domain potassium channel (TC 1.A.1.8) family.</text>
</comment>
<feature type="compositionally biased region" description="Pro residues" evidence="9">
    <location>
        <begin position="413"/>
        <end position="433"/>
    </location>
</feature>
<evidence type="ECO:0000313" key="12">
    <source>
        <dbReference type="EMBL" id="CAD5115160.1"/>
    </source>
</evidence>
<sequence length="433" mass="48372">MMKADSQRNEEQMEEEKLKEMKRAKMRNCCKKVLKFMFSHIGLCGMVIAYSVAGGFIFEHLERHNEKTECLKAEQKYLPAENSTVQKIIEIAQIIKENPEEATQATVKIIQRFRKHVLELNYDGKNCSAMGEPNGPGYRWSFSGALLFSVTVITTIGYGNIAPKTYWGRLVCIAYALLGIPLMLLCLANIGDVMADIFRFVYGKICCCGCCRKKGDKNKDKENESETGSKGRRTPEAWKKQYAGPGGQVVDDPEDDDEEEDEDEKISVPLTITMAVIAGYIFMGSLLFGVWEGWDALKASYFCFVTISTIGFGDVVPGSANFENAEDQYKMVLSAIYMLFGMAILSMCFSLIQEEIVAKFKWVGEKMGLLEKDEDQEDTEAIEKDSDDKKSNFSGPIVDPRAPLPPGLMKKGPPVPPPIRKGPPIPPPAPHKF</sequence>
<feature type="region of interest" description="Disordered" evidence="9">
    <location>
        <begin position="373"/>
        <end position="433"/>
    </location>
</feature>
<keyword evidence="5 8" id="KW-0406">Ion transport</keyword>
<dbReference type="GO" id="GO:0015271">
    <property type="term" value="F:outward rectifier potassium channel activity"/>
    <property type="evidence" value="ECO:0007669"/>
    <property type="project" value="TreeGrafter"/>
</dbReference>
<dbReference type="InterPro" id="IPR003280">
    <property type="entry name" value="2pore_dom_K_chnl"/>
</dbReference>
<feature type="transmembrane region" description="Helical" evidence="10">
    <location>
        <begin position="170"/>
        <end position="190"/>
    </location>
</feature>
<accession>A0A7I8VG43</accession>
<dbReference type="Gene3D" id="1.10.287.70">
    <property type="match status" value="1"/>
</dbReference>
<organism evidence="12 13">
    <name type="scientific">Dimorphilus gyrociliatus</name>
    <dbReference type="NCBI Taxonomy" id="2664684"/>
    <lineage>
        <taxon>Eukaryota</taxon>
        <taxon>Metazoa</taxon>
        <taxon>Spiralia</taxon>
        <taxon>Lophotrochozoa</taxon>
        <taxon>Annelida</taxon>
        <taxon>Polychaeta</taxon>
        <taxon>Polychaeta incertae sedis</taxon>
        <taxon>Dinophilidae</taxon>
        <taxon>Dimorphilus</taxon>
    </lineage>
</organism>
<keyword evidence="6 10" id="KW-0472">Membrane</keyword>
<dbReference type="PANTHER" id="PTHR11003:SF334">
    <property type="entry name" value="FI03418P"/>
    <property type="match status" value="1"/>
</dbReference>
<evidence type="ECO:0000256" key="10">
    <source>
        <dbReference type="SAM" id="Phobius"/>
    </source>
</evidence>
<protein>
    <recommendedName>
        <fullName evidence="11">Potassium channel domain-containing protein</fullName>
    </recommendedName>
</protein>
<feature type="transmembrane region" description="Helical" evidence="10">
    <location>
        <begin position="140"/>
        <end position="158"/>
    </location>
</feature>
<keyword evidence="2 8" id="KW-0813">Transport</keyword>
<evidence type="ECO:0000256" key="3">
    <source>
        <dbReference type="ARBA" id="ARBA00022692"/>
    </source>
</evidence>
<dbReference type="PANTHER" id="PTHR11003">
    <property type="entry name" value="POTASSIUM CHANNEL, SUBFAMILY K"/>
    <property type="match status" value="1"/>
</dbReference>
<comment type="subcellular location">
    <subcellularLocation>
        <location evidence="1">Membrane</location>
        <topology evidence="1">Multi-pass membrane protein</topology>
    </subcellularLocation>
</comment>
<dbReference type="GO" id="GO:0022841">
    <property type="term" value="F:potassium ion leak channel activity"/>
    <property type="evidence" value="ECO:0007669"/>
    <property type="project" value="TreeGrafter"/>
</dbReference>
<evidence type="ECO:0000259" key="11">
    <source>
        <dbReference type="Pfam" id="PF07885"/>
    </source>
</evidence>
<evidence type="ECO:0000313" key="13">
    <source>
        <dbReference type="Proteomes" id="UP000549394"/>
    </source>
</evidence>
<evidence type="ECO:0000256" key="9">
    <source>
        <dbReference type="SAM" id="MobiDB-lite"/>
    </source>
</evidence>
<feature type="domain" description="Potassium channel" evidence="11">
    <location>
        <begin position="139"/>
        <end position="194"/>
    </location>
</feature>
<reference evidence="12 13" key="1">
    <citation type="submission" date="2020-08" db="EMBL/GenBank/DDBJ databases">
        <authorList>
            <person name="Hejnol A."/>
        </authorList>
    </citation>
    <scope>NUCLEOTIDE SEQUENCE [LARGE SCALE GENOMIC DNA]</scope>
</reference>
<dbReference type="Pfam" id="PF07885">
    <property type="entry name" value="Ion_trans_2"/>
    <property type="match status" value="2"/>
</dbReference>
<dbReference type="InterPro" id="IPR013099">
    <property type="entry name" value="K_chnl_dom"/>
</dbReference>